<evidence type="ECO:0000256" key="4">
    <source>
        <dbReference type="SAM" id="Phobius"/>
    </source>
</evidence>
<name>A0ABU6KI03_9BACI</name>
<feature type="transmembrane region" description="Helical" evidence="4">
    <location>
        <begin position="130"/>
        <end position="149"/>
    </location>
</feature>
<evidence type="ECO:0000313" key="6">
    <source>
        <dbReference type="Proteomes" id="UP001335737"/>
    </source>
</evidence>
<evidence type="ECO:0000256" key="3">
    <source>
        <dbReference type="SAM" id="MobiDB-lite"/>
    </source>
</evidence>
<keyword evidence="4" id="KW-0472">Membrane</keyword>
<dbReference type="PANTHER" id="PTHR43802">
    <property type="entry name" value="ENOYL-COA HYDRATASE"/>
    <property type="match status" value="1"/>
</dbReference>
<protein>
    <submittedName>
        <fullName evidence="5">Enoyl-CoA hydratase-related protein</fullName>
    </submittedName>
</protein>
<keyword evidence="4" id="KW-0812">Transmembrane</keyword>
<evidence type="ECO:0000256" key="1">
    <source>
        <dbReference type="ARBA" id="ARBA00005254"/>
    </source>
</evidence>
<dbReference type="Pfam" id="PF00378">
    <property type="entry name" value="ECH_1"/>
    <property type="match status" value="1"/>
</dbReference>
<dbReference type="Gene3D" id="1.10.12.10">
    <property type="entry name" value="Lyase 2-enoyl-coa Hydratase, Chain A, domain 2"/>
    <property type="match status" value="1"/>
</dbReference>
<dbReference type="PANTHER" id="PTHR43802:SF1">
    <property type="entry name" value="IP11341P-RELATED"/>
    <property type="match status" value="1"/>
</dbReference>
<dbReference type="CDD" id="cd06558">
    <property type="entry name" value="crotonase-like"/>
    <property type="match status" value="1"/>
</dbReference>
<proteinExistence type="inferred from homology"/>
<keyword evidence="6" id="KW-1185">Reference proteome</keyword>
<organism evidence="5 6">
    <name type="scientific">Virgibacillus tibetensis</name>
    <dbReference type="NCBI Taxonomy" id="3042313"/>
    <lineage>
        <taxon>Bacteria</taxon>
        <taxon>Bacillati</taxon>
        <taxon>Bacillota</taxon>
        <taxon>Bacilli</taxon>
        <taxon>Bacillales</taxon>
        <taxon>Bacillaceae</taxon>
        <taxon>Virgibacillus</taxon>
    </lineage>
</organism>
<reference evidence="5 6" key="1">
    <citation type="journal article" date="2024" name="Int. J. Syst. Evol. Microbiol.">
        <title>Virgibacillus tibetensis sp. nov., isolated from salt lake on the Tibetan Plateau of China.</title>
        <authorList>
            <person name="Phurbu D."/>
            <person name="Liu Z.-X."/>
            <person name="Wang R."/>
            <person name="Zheng Y.-Y."/>
            <person name="Liu H.-C."/>
            <person name="Zhou Y.-G."/>
            <person name="Yu Y.-J."/>
            <person name="Li A.-H."/>
        </authorList>
    </citation>
    <scope>NUCLEOTIDE SEQUENCE [LARGE SCALE GENOMIC DNA]</scope>
    <source>
        <strain evidence="5 6">C22-A2</strain>
    </source>
</reference>
<dbReference type="SUPFAM" id="SSF52096">
    <property type="entry name" value="ClpP/crotonase"/>
    <property type="match status" value="1"/>
</dbReference>
<evidence type="ECO:0000256" key="2">
    <source>
        <dbReference type="RuleBase" id="RU003707"/>
    </source>
</evidence>
<evidence type="ECO:0000313" key="5">
    <source>
        <dbReference type="EMBL" id="MEC5424082.1"/>
    </source>
</evidence>
<dbReference type="InterPro" id="IPR014748">
    <property type="entry name" value="Enoyl-CoA_hydra_C"/>
</dbReference>
<dbReference type="EMBL" id="JARZFX010000004">
    <property type="protein sequence ID" value="MEC5424082.1"/>
    <property type="molecule type" value="Genomic_DNA"/>
</dbReference>
<comment type="caution">
    <text evidence="5">The sequence shown here is derived from an EMBL/GenBank/DDBJ whole genome shotgun (WGS) entry which is preliminary data.</text>
</comment>
<dbReference type="PROSITE" id="PS00166">
    <property type="entry name" value="ENOYL_COA_HYDRATASE"/>
    <property type="match status" value="1"/>
</dbReference>
<dbReference type="InterPro" id="IPR018376">
    <property type="entry name" value="Enoyl-CoA_hyd/isom_CS"/>
</dbReference>
<dbReference type="Proteomes" id="UP001335737">
    <property type="component" value="Unassembled WGS sequence"/>
</dbReference>
<feature type="region of interest" description="Disordered" evidence="3">
    <location>
        <begin position="237"/>
        <end position="260"/>
    </location>
</feature>
<dbReference type="InterPro" id="IPR029045">
    <property type="entry name" value="ClpP/crotonase-like_dom_sf"/>
</dbReference>
<gene>
    <name evidence="5" type="ORF">QGM71_11325</name>
</gene>
<dbReference type="InterPro" id="IPR001753">
    <property type="entry name" value="Enoyl-CoA_hydra/iso"/>
</dbReference>
<feature type="compositionally biased region" description="Basic and acidic residues" evidence="3">
    <location>
        <begin position="240"/>
        <end position="254"/>
    </location>
</feature>
<dbReference type="RefSeq" id="WP_327607645.1">
    <property type="nucleotide sequence ID" value="NZ_JARZFX010000004.1"/>
</dbReference>
<dbReference type="Gene3D" id="3.90.226.10">
    <property type="entry name" value="2-enoyl-CoA Hydratase, Chain A, domain 1"/>
    <property type="match status" value="1"/>
</dbReference>
<comment type="similarity">
    <text evidence="1 2">Belongs to the enoyl-CoA hydratase/isomerase family.</text>
</comment>
<feature type="transmembrane region" description="Helical" evidence="4">
    <location>
        <begin position="99"/>
        <end position="118"/>
    </location>
</feature>
<keyword evidence="4" id="KW-1133">Transmembrane helix</keyword>
<sequence length="260" mass="28620">MDKDYQTIKYSIGFGVATITLNRPSSYNAFTVKMNQEIIRALKAASKDDSVRCIVLTGEGKAFCAGQDLSDVDEDTDHAEFLRSRYHPMMKVMKQTPKPIVAAINGTAAGAGMSLALAADFRIVQPKTKFISAFMSIGLLPDSGFLYVLPRMIGYAKALEVAVLGKPISGEEAVQYGLATEMIETEEWDEGVARFAGNLAAMPTKTFSLIKRYTMDGMHLPFDEVLEREAQAQRIAGMSSDHHEGMQAFKEKRQPKFTGN</sequence>
<accession>A0ABU6KI03</accession>